<dbReference type="PANTHER" id="PTHR44196:SF1">
    <property type="entry name" value="DEHYDROGENASE_REDUCTASE SDR FAMILY MEMBER 7B"/>
    <property type="match status" value="1"/>
</dbReference>
<keyword evidence="2" id="KW-0560">Oxidoreductase</keyword>
<dbReference type="PROSITE" id="PS00061">
    <property type="entry name" value="ADH_SHORT"/>
    <property type="match status" value="1"/>
</dbReference>
<dbReference type="AlphaFoldDB" id="A0A6M1T2Q4"/>
<evidence type="ECO:0000256" key="2">
    <source>
        <dbReference type="ARBA" id="ARBA00023002"/>
    </source>
</evidence>
<evidence type="ECO:0000256" key="1">
    <source>
        <dbReference type="ARBA" id="ARBA00006484"/>
    </source>
</evidence>
<reference evidence="4 5" key="1">
    <citation type="submission" date="2020-02" db="EMBL/GenBank/DDBJ databases">
        <title>Balneolaceae bacterium YR4-1, complete genome.</title>
        <authorList>
            <person name="Li Y."/>
            <person name="Wu S."/>
        </authorList>
    </citation>
    <scope>NUCLEOTIDE SEQUENCE [LARGE SCALE GENOMIC DNA]</scope>
    <source>
        <strain evidence="4 5">YR4-1</strain>
    </source>
</reference>
<accession>A0A6M1T2Q4</accession>
<dbReference type="PRINTS" id="PR00081">
    <property type="entry name" value="GDHRDH"/>
</dbReference>
<protein>
    <submittedName>
        <fullName evidence="4">SDR family oxidoreductase</fullName>
    </submittedName>
</protein>
<comment type="caution">
    <text evidence="4">The sequence shown here is derived from an EMBL/GenBank/DDBJ whole genome shotgun (WGS) entry which is preliminary data.</text>
</comment>
<keyword evidence="5" id="KW-1185">Reference proteome</keyword>
<dbReference type="Pfam" id="PF00106">
    <property type="entry name" value="adh_short"/>
    <property type="match status" value="1"/>
</dbReference>
<dbReference type="Gene3D" id="3.40.50.720">
    <property type="entry name" value="NAD(P)-binding Rossmann-like Domain"/>
    <property type="match status" value="1"/>
</dbReference>
<dbReference type="GO" id="GO:0016491">
    <property type="term" value="F:oxidoreductase activity"/>
    <property type="evidence" value="ECO:0007669"/>
    <property type="project" value="UniProtKB-KW"/>
</dbReference>
<dbReference type="InterPro" id="IPR020904">
    <property type="entry name" value="Sc_DH/Rdtase_CS"/>
</dbReference>
<evidence type="ECO:0000313" key="4">
    <source>
        <dbReference type="EMBL" id="NGP76285.1"/>
    </source>
</evidence>
<comment type="similarity">
    <text evidence="1 3">Belongs to the short-chain dehydrogenases/reductases (SDR) family.</text>
</comment>
<dbReference type="SUPFAM" id="SSF51735">
    <property type="entry name" value="NAD(P)-binding Rossmann-fold domains"/>
    <property type="match status" value="1"/>
</dbReference>
<proteinExistence type="inferred from homology"/>
<dbReference type="EMBL" id="JAALLT010000002">
    <property type="protein sequence ID" value="NGP76285.1"/>
    <property type="molecule type" value="Genomic_DNA"/>
</dbReference>
<dbReference type="PRINTS" id="PR00080">
    <property type="entry name" value="SDRFAMILY"/>
</dbReference>
<evidence type="ECO:0000256" key="3">
    <source>
        <dbReference type="RuleBase" id="RU000363"/>
    </source>
</evidence>
<dbReference type="CDD" id="cd05233">
    <property type="entry name" value="SDR_c"/>
    <property type="match status" value="1"/>
</dbReference>
<evidence type="ECO:0000313" key="5">
    <source>
        <dbReference type="Proteomes" id="UP000473278"/>
    </source>
</evidence>
<dbReference type="InterPro" id="IPR036291">
    <property type="entry name" value="NAD(P)-bd_dom_sf"/>
</dbReference>
<organism evidence="4 5">
    <name type="scientific">Halalkalibaculum roseum</name>
    <dbReference type="NCBI Taxonomy" id="2709311"/>
    <lineage>
        <taxon>Bacteria</taxon>
        <taxon>Pseudomonadati</taxon>
        <taxon>Balneolota</taxon>
        <taxon>Balneolia</taxon>
        <taxon>Balneolales</taxon>
        <taxon>Balneolaceae</taxon>
        <taxon>Halalkalibaculum</taxon>
    </lineage>
</organism>
<sequence>MDLKDAKAIVTGGSSGIGKETARHIAKAGGKVVIAARGKDKLNHAANEIGAIPIPCDVGKEKQVIDLVLEAIDEMDGYNVLINNAGYGHFSKLVNLSASEFEEQLRVNTIGAMMVARESAKHFIRQDYGNIINVSSTAGKRGFEGGTAYVASKFALGGMTECWRSELRSHNIRVMQINPSEVQTSFAENAGMGERKFNETKLIAEDIGKTICDLLSLPDRGFIPETSVWATNPK</sequence>
<dbReference type="GO" id="GO:0016020">
    <property type="term" value="C:membrane"/>
    <property type="evidence" value="ECO:0007669"/>
    <property type="project" value="TreeGrafter"/>
</dbReference>
<dbReference type="PANTHER" id="PTHR44196">
    <property type="entry name" value="DEHYDROGENASE/REDUCTASE SDR FAMILY MEMBER 7B"/>
    <property type="match status" value="1"/>
</dbReference>
<gene>
    <name evidence="4" type="ORF">G3570_06550</name>
</gene>
<dbReference type="RefSeq" id="WP_165140499.1">
    <property type="nucleotide sequence ID" value="NZ_JAALLT010000002.1"/>
</dbReference>
<name>A0A6M1T2Q4_9BACT</name>
<dbReference type="InterPro" id="IPR002347">
    <property type="entry name" value="SDR_fam"/>
</dbReference>
<dbReference type="Proteomes" id="UP000473278">
    <property type="component" value="Unassembled WGS sequence"/>
</dbReference>